<name>A0AAE3FZX4_9EURY</name>
<keyword evidence="4" id="KW-1185">Reference proteome</keyword>
<comment type="caution">
    <text evidence="3">The sequence shown here is derived from an EMBL/GenBank/DDBJ whole genome shotgun (WGS) entry which is preliminary data.</text>
</comment>
<evidence type="ECO:0000313" key="3">
    <source>
        <dbReference type="EMBL" id="MCL9818295.1"/>
    </source>
</evidence>
<keyword evidence="1" id="KW-1133">Transmembrane helix</keyword>
<proteinExistence type="predicted"/>
<accession>A0AAE3FZX4</accession>
<feature type="transmembrane region" description="Helical" evidence="1">
    <location>
        <begin position="28"/>
        <end position="47"/>
    </location>
</feature>
<dbReference type="InterPro" id="IPR025646">
    <property type="entry name" value="DUF4350"/>
</dbReference>
<reference evidence="3" key="1">
    <citation type="journal article" date="2022" name="Syst. Appl. Microbiol.">
        <title>Natronocalculus amylovorans gen. nov., sp. nov., and Natranaeroarchaeum aerophilus sp. nov., dominant culturable amylolytic natronoarchaea from hypersaline soda lakes in southwestern Siberia.</title>
        <authorList>
            <person name="Sorokin D.Y."/>
            <person name="Elcheninov A.G."/>
            <person name="Khizhniak T.V."/>
            <person name="Koenen M."/>
            <person name="Bale N.J."/>
            <person name="Damste J.S.S."/>
            <person name="Kublanov I.V."/>
        </authorList>
    </citation>
    <scope>NUCLEOTIDE SEQUENCE</scope>
    <source>
        <strain evidence="3">AArc-St2</strain>
    </source>
</reference>
<dbReference type="RefSeq" id="WP_250585871.1">
    <property type="nucleotide sequence ID" value="NZ_JAKRVX010000009.1"/>
</dbReference>
<feature type="domain" description="DUF4350" evidence="2">
    <location>
        <begin position="54"/>
        <end position="261"/>
    </location>
</feature>
<feature type="transmembrane region" description="Helical" evidence="1">
    <location>
        <begin position="293"/>
        <end position="313"/>
    </location>
</feature>
<keyword evidence="1" id="KW-0812">Transmembrane</keyword>
<dbReference type="EMBL" id="JAKRVX010000009">
    <property type="protein sequence ID" value="MCL9818295.1"/>
    <property type="molecule type" value="Genomic_DNA"/>
</dbReference>
<evidence type="ECO:0000256" key="1">
    <source>
        <dbReference type="SAM" id="Phobius"/>
    </source>
</evidence>
<organism evidence="3 4">
    <name type="scientific">Natronocalculus amylovorans</name>
    <dbReference type="NCBI Taxonomy" id="2917812"/>
    <lineage>
        <taxon>Archaea</taxon>
        <taxon>Methanobacteriati</taxon>
        <taxon>Methanobacteriota</taxon>
        <taxon>Stenosarchaea group</taxon>
        <taxon>Halobacteria</taxon>
        <taxon>Halobacteriales</taxon>
        <taxon>Haloferacaceae</taxon>
        <taxon>Natronocalculus</taxon>
    </lineage>
</organism>
<evidence type="ECO:0000259" key="2">
    <source>
        <dbReference type="Pfam" id="PF14258"/>
    </source>
</evidence>
<dbReference type="Proteomes" id="UP001203207">
    <property type="component" value="Unassembled WGS sequence"/>
</dbReference>
<keyword evidence="1" id="KW-0472">Membrane</keyword>
<gene>
    <name evidence="3" type="ORF">AArcSt2_15240</name>
</gene>
<dbReference type="AlphaFoldDB" id="A0AAE3FZX4"/>
<dbReference type="Pfam" id="PF14258">
    <property type="entry name" value="DUF4350"/>
    <property type="match status" value="1"/>
</dbReference>
<sequence length="377" mass="40666">MRGIDRGGARTRLKTSVSRPFGWSYPKLLFVGLTIALVLTAIVLMSMTTAGFGAYNPGWDGTSEFREMADERSELTVGTTTGHYDTLEADTATAIVIAPESEYDETETEQVRTFVEDGGTLVVADSFGSHGNQLLVEVGANARFDGAVLRDEQHYFRSPAMPVANNVDSHPTVRNVDRITLNYGTAVQSNGAIPIVTTSSFGYLDRDGSGSLSDDEAIGNHSVVTVESVGDGTVIAIGDPSIFINAMIDEPDNRLFANNLVGSGEQVLLDYSHGASHPPLVSAMVTLQNVPTVAAIVGVIAVIIVAYGGGLYSRSNRRRSKKRAVVDEATAIEQLPAAVEPEVLRVQLQNKYPNWNSKQINRVVASILHRREELDEE</sequence>
<protein>
    <submittedName>
        <fullName evidence="3">DUF4350 domain-containing protein</fullName>
    </submittedName>
</protein>
<evidence type="ECO:0000313" key="4">
    <source>
        <dbReference type="Proteomes" id="UP001203207"/>
    </source>
</evidence>
<reference evidence="3" key="2">
    <citation type="submission" date="2022-02" db="EMBL/GenBank/DDBJ databases">
        <authorList>
            <person name="Elcheninov A.G."/>
            <person name="Sorokin D.Y."/>
            <person name="Kublanov I.V."/>
        </authorList>
    </citation>
    <scope>NUCLEOTIDE SEQUENCE</scope>
    <source>
        <strain evidence="3">AArc-St2</strain>
    </source>
</reference>